<dbReference type="PATRIC" id="fig|188932.3.peg.4871"/>
<protein>
    <submittedName>
        <fullName evidence="1">Membrane protein</fullName>
    </submittedName>
</protein>
<sequence length="312" mass="35659">MFCENSFSAGFEYFYAVKKSYLLLLFLVFGKRTKAQETTNTTDNPVKIGKSIFSNEIKRNFSRKGDFFVHWGYNHSWYGKSDINFTGPNYDFTLKDVVAHDRQSPLKWNYLNPSKVSEPQYNLRVGYFISDNYSISIGWDHMKYVMDIPQQVAITGYIGDQISEPGVPTGALAGTYNGQMINVTDKMLTYEHTDGFNYANIEIERYDDIWVAPSRQTSLTLETGLGGGMMVPRSDVRLFEQGRNNHWNVAGYGFSAKIGLKFYVTRGLYIQNTTKVGATNLKTVHTTGRDDLDKASQKINYVQNFWALGYQF</sequence>
<gene>
    <name evidence="1" type="ORF">AY601_4697</name>
</gene>
<dbReference type="AlphaFoldDB" id="A0A127VJN3"/>
<accession>A0A127VJN3</accession>
<proteinExistence type="predicted"/>
<keyword evidence="2" id="KW-1185">Reference proteome</keyword>
<dbReference type="EMBL" id="CP014504">
    <property type="protein sequence ID" value="AMQ01527.1"/>
    <property type="molecule type" value="Genomic_DNA"/>
</dbReference>
<evidence type="ECO:0000313" key="1">
    <source>
        <dbReference type="EMBL" id="AMQ01527.1"/>
    </source>
</evidence>
<dbReference type="KEGG" id="pcm:AY601_4697"/>
<evidence type="ECO:0000313" key="2">
    <source>
        <dbReference type="Proteomes" id="UP000071561"/>
    </source>
</evidence>
<dbReference type="Proteomes" id="UP000071561">
    <property type="component" value="Chromosome"/>
</dbReference>
<reference evidence="1 2" key="1">
    <citation type="submission" date="2016-03" db="EMBL/GenBank/DDBJ databases">
        <title>Complete genome sequence of Pedobacter cryoconitis PAMC 27485.</title>
        <authorList>
            <person name="Lee J."/>
            <person name="Kim O.-S."/>
        </authorList>
    </citation>
    <scope>NUCLEOTIDE SEQUENCE [LARGE SCALE GENOMIC DNA]</scope>
    <source>
        <strain evidence="1 2">PAMC 27485</strain>
    </source>
</reference>
<name>A0A127VJN3_9SPHI</name>
<organism evidence="1 2">
    <name type="scientific">Pedobacter cryoconitis</name>
    <dbReference type="NCBI Taxonomy" id="188932"/>
    <lineage>
        <taxon>Bacteria</taxon>
        <taxon>Pseudomonadati</taxon>
        <taxon>Bacteroidota</taxon>
        <taxon>Sphingobacteriia</taxon>
        <taxon>Sphingobacteriales</taxon>
        <taxon>Sphingobacteriaceae</taxon>
        <taxon>Pedobacter</taxon>
    </lineage>
</organism>